<protein>
    <submittedName>
        <fullName evidence="2">TraX protein</fullName>
    </submittedName>
</protein>
<feature type="transmembrane region" description="Helical" evidence="1">
    <location>
        <begin position="196"/>
        <end position="216"/>
    </location>
</feature>
<feature type="transmembrane region" description="Helical" evidence="1">
    <location>
        <begin position="114"/>
        <end position="147"/>
    </location>
</feature>
<keyword evidence="1" id="KW-1133">Transmembrane helix</keyword>
<feature type="transmembrane region" description="Helical" evidence="1">
    <location>
        <begin position="153"/>
        <end position="184"/>
    </location>
</feature>
<comment type="caution">
    <text evidence="2">The sequence shown here is derived from an EMBL/GenBank/DDBJ whole genome shotgun (WGS) entry which is preliminary data.</text>
</comment>
<sequence>METEQSIREEKRTDILKIIAIVSMLIDHIGYKFFPHIIVFRIIGRIAFPIFAFHLVIGYKNTSNLKNYAMRLGLFALISQVPFTFFGRGLNIFVTLLIGIIAIYLYENNRSLIYILFIGIIGLTYLGIYFDYGLYGVVLILIFYLYFDDYKNLILSFIGITLLYCIEANYYVQMYSLLAIPLFYFKFKSIIKLNKYFFYAFYPVHISVIVILDYVLK</sequence>
<name>A0A4R2T7S3_9FIRM</name>
<keyword evidence="3" id="KW-1185">Reference proteome</keyword>
<organism evidence="2 3">
    <name type="scientific">Serpentinicella alkaliphila</name>
    <dbReference type="NCBI Taxonomy" id="1734049"/>
    <lineage>
        <taxon>Bacteria</taxon>
        <taxon>Bacillati</taxon>
        <taxon>Bacillota</taxon>
        <taxon>Clostridia</taxon>
        <taxon>Peptostreptococcales</taxon>
        <taxon>Natronincolaceae</taxon>
        <taxon>Serpentinicella</taxon>
    </lineage>
</organism>
<gene>
    <name evidence="2" type="ORF">EDD79_104512</name>
</gene>
<feature type="transmembrane region" description="Helical" evidence="1">
    <location>
        <begin position="92"/>
        <end position="107"/>
    </location>
</feature>
<accession>A0A4R2T7S3</accession>
<evidence type="ECO:0000256" key="1">
    <source>
        <dbReference type="SAM" id="Phobius"/>
    </source>
</evidence>
<dbReference type="OrthoDB" id="9781069at2"/>
<dbReference type="Proteomes" id="UP000295504">
    <property type="component" value="Unassembled WGS sequence"/>
</dbReference>
<feature type="transmembrane region" description="Helical" evidence="1">
    <location>
        <begin position="37"/>
        <end position="56"/>
    </location>
</feature>
<reference evidence="2 3" key="1">
    <citation type="submission" date="2019-03" db="EMBL/GenBank/DDBJ databases">
        <title>Genomic Encyclopedia of Type Strains, Phase IV (KMG-IV): sequencing the most valuable type-strain genomes for metagenomic binning, comparative biology and taxonomic classification.</title>
        <authorList>
            <person name="Goeker M."/>
        </authorList>
    </citation>
    <scope>NUCLEOTIDE SEQUENCE [LARGE SCALE GENOMIC DNA]</scope>
    <source>
        <strain evidence="2 3">DSM 100013</strain>
    </source>
</reference>
<dbReference type="InterPro" id="IPR008875">
    <property type="entry name" value="TraX"/>
</dbReference>
<dbReference type="Pfam" id="PF05857">
    <property type="entry name" value="TraX"/>
    <property type="match status" value="1"/>
</dbReference>
<dbReference type="RefSeq" id="WP_132849458.1">
    <property type="nucleotide sequence ID" value="NZ_CP058648.1"/>
</dbReference>
<evidence type="ECO:0000313" key="3">
    <source>
        <dbReference type="Proteomes" id="UP000295504"/>
    </source>
</evidence>
<dbReference type="EMBL" id="SLYC01000045">
    <property type="protein sequence ID" value="TCP97606.1"/>
    <property type="molecule type" value="Genomic_DNA"/>
</dbReference>
<dbReference type="AlphaFoldDB" id="A0A4R2T7S3"/>
<proteinExistence type="predicted"/>
<keyword evidence="1" id="KW-0812">Transmembrane</keyword>
<evidence type="ECO:0000313" key="2">
    <source>
        <dbReference type="EMBL" id="TCP97606.1"/>
    </source>
</evidence>
<keyword evidence="1" id="KW-0472">Membrane</keyword>